<accession>A0ABQ8F3A2</accession>
<feature type="region of interest" description="Disordered" evidence="1">
    <location>
        <begin position="159"/>
        <end position="185"/>
    </location>
</feature>
<feature type="compositionally biased region" description="Acidic residues" evidence="1">
    <location>
        <begin position="315"/>
        <end position="327"/>
    </location>
</feature>
<feature type="region of interest" description="Disordered" evidence="1">
    <location>
        <begin position="291"/>
        <end position="327"/>
    </location>
</feature>
<name>A0ABQ8F3A2_9FUNG</name>
<dbReference type="Pfam" id="PF01112">
    <property type="entry name" value="Asparaginase_2"/>
    <property type="match status" value="1"/>
</dbReference>
<feature type="compositionally biased region" description="Polar residues" evidence="1">
    <location>
        <begin position="1"/>
        <end position="20"/>
    </location>
</feature>
<dbReference type="Proteomes" id="UP001648503">
    <property type="component" value="Unassembled WGS sequence"/>
</dbReference>
<feature type="region of interest" description="Disordered" evidence="1">
    <location>
        <begin position="1"/>
        <end position="40"/>
    </location>
</feature>
<dbReference type="InterPro" id="IPR029055">
    <property type="entry name" value="Ntn_hydrolases_N"/>
</dbReference>
<evidence type="ECO:0000256" key="1">
    <source>
        <dbReference type="SAM" id="MobiDB-lite"/>
    </source>
</evidence>
<organism evidence="2 3">
    <name type="scientific">Batrachochytrium salamandrivorans</name>
    <dbReference type="NCBI Taxonomy" id="1357716"/>
    <lineage>
        <taxon>Eukaryota</taxon>
        <taxon>Fungi</taxon>
        <taxon>Fungi incertae sedis</taxon>
        <taxon>Chytridiomycota</taxon>
        <taxon>Chytridiomycota incertae sedis</taxon>
        <taxon>Chytridiomycetes</taxon>
        <taxon>Rhizophydiales</taxon>
        <taxon>Rhizophydiales incertae sedis</taxon>
        <taxon>Batrachochytrium</taxon>
    </lineage>
</organism>
<dbReference type="EMBL" id="JAFCIX010000410">
    <property type="protein sequence ID" value="KAH6591363.1"/>
    <property type="molecule type" value="Genomic_DNA"/>
</dbReference>
<gene>
    <name evidence="2" type="ORF">BASA50_008718</name>
</gene>
<sequence length="558" mass="59139">MDSFFPSLSSGMQSQTTASISKGRATPQDHQHHQANPTDSTPLCGPFVPFIAVHAGAGSHNLTRTAAYADLLAEVVVSTLQLLQYGQSDVDGTTTDTTIKDGTTHKAGPGTLGISCTEAVVHAIKLLETSPLTNSGIAGANMTDSGTVECDAAIMTSKTDPDANMNSTRSCITRNRTTPTDGHSATTTVSCFGGVGAVPMTHPPPDTLDVISSPIEAAACLSHGDLVGPHPTTGRVPPMMLCGHAVHDYAKMHSSRVACVSVASARNRMTHSQLARFKLHQQIVANADNRTLNPTGATMDTPASDLPTTAKVESEESEESGESEDPSELLLDTVGAIAMDTHGNISAGVSSGGISLKHMGRVGEAAIYGAGVWAQRSSISNPHGVGISVSGCGEQIMKIQLASRLAEALCGNTDTDLTLDISDTATEIQQFLHKSVMTSSRLNPVDADRHVGMLVLRTDLLPETIDSNRHHRHAYPTNNKDAKPLLKRPRSDCHLAGIDSNSTPLQPQHRMVKELWWAHTTKTMCFAHMSANDTKPTFHMSMQPRDVMDVVVGGTMVK</sequence>
<dbReference type="InterPro" id="IPR037464">
    <property type="entry name" value="Taspase1"/>
</dbReference>
<dbReference type="SUPFAM" id="SSF56235">
    <property type="entry name" value="N-terminal nucleophile aminohydrolases (Ntn hydrolases)"/>
    <property type="match status" value="1"/>
</dbReference>
<protein>
    <submittedName>
        <fullName evidence="2">Uncharacterized protein</fullName>
    </submittedName>
</protein>
<dbReference type="InterPro" id="IPR000246">
    <property type="entry name" value="Peptidase_T2"/>
</dbReference>
<reference evidence="2 3" key="1">
    <citation type="submission" date="2021-02" db="EMBL/GenBank/DDBJ databases">
        <title>Variation within the Batrachochytrium salamandrivorans European outbreak.</title>
        <authorList>
            <person name="Kelly M."/>
            <person name="Pasmans F."/>
            <person name="Shea T.P."/>
            <person name="Munoz J.F."/>
            <person name="Carranza S."/>
            <person name="Cuomo C.A."/>
            <person name="Martel A."/>
        </authorList>
    </citation>
    <scope>NUCLEOTIDE SEQUENCE [LARGE SCALE GENOMIC DNA]</scope>
    <source>
        <strain evidence="2 3">AMFP18/2</strain>
    </source>
</reference>
<evidence type="ECO:0000313" key="3">
    <source>
        <dbReference type="Proteomes" id="UP001648503"/>
    </source>
</evidence>
<dbReference type="PANTHER" id="PTHR10188">
    <property type="entry name" value="L-ASPARAGINASE"/>
    <property type="match status" value="1"/>
</dbReference>
<dbReference type="Gene3D" id="3.60.20.30">
    <property type="entry name" value="(Glycosyl)asparaginase"/>
    <property type="match status" value="1"/>
</dbReference>
<evidence type="ECO:0000313" key="2">
    <source>
        <dbReference type="EMBL" id="KAH6591363.1"/>
    </source>
</evidence>
<dbReference type="CDD" id="cd04514">
    <property type="entry name" value="Taspase1_like"/>
    <property type="match status" value="1"/>
</dbReference>
<proteinExistence type="predicted"/>
<keyword evidence="3" id="KW-1185">Reference proteome</keyword>
<comment type="caution">
    <text evidence="2">The sequence shown here is derived from an EMBL/GenBank/DDBJ whole genome shotgun (WGS) entry which is preliminary data.</text>
</comment>
<dbReference type="PANTHER" id="PTHR10188:SF8">
    <property type="entry name" value="THREONINE ASPARTASE 1"/>
    <property type="match status" value="1"/>
</dbReference>
<feature type="compositionally biased region" description="Polar residues" evidence="1">
    <location>
        <begin position="164"/>
        <end position="185"/>
    </location>
</feature>